<evidence type="ECO:0000313" key="2">
    <source>
        <dbReference type="EMBL" id="QHS97211.1"/>
    </source>
</evidence>
<keyword evidence="1" id="KW-0472">Membrane</keyword>
<proteinExistence type="predicted"/>
<keyword evidence="1" id="KW-1133">Transmembrane helix</keyword>
<evidence type="ECO:0008006" key="3">
    <source>
        <dbReference type="Google" id="ProtNLM"/>
    </source>
</evidence>
<sequence length="108" mass="11696">MSFQKTVLVTASIILIISLIVIALILKIAKSNTKYPPEIGVCPDYFLPKSGNVCSNPKGLGKNLGDEVTFNGDMACGGDCNKNNLLARCRWSKENGVQWDGITNTNMC</sequence>
<feature type="transmembrane region" description="Helical" evidence="1">
    <location>
        <begin position="6"/>
        <end position="26"/>
    </location>
</feature>
<dbReference type="AlphaFoldDB" id="A0A6C0BZF5"/>
<evidence type="ECO:0000256" key="1">
    <source>
        <dbReference type="SAM" id="Phobius"/>
    </source>
</evidence>
<keyword evidence="1" id="KW-0812">Transmembrane</keyword>
<name>A0A6C0BZF5_9ZZZZ</name>
<organism evidence="2">
    <name type="scientific">viral metagenome</name>
    <dbReference type="NCBI Taxonomy" id="1070528"/>
    <lineage>
        <taxon>unclassified sequences</taxon>
        <taxon>metagenomes</taxon>
        <taxon>organismal metagenomes</taxon>
    </lineage>
</organism>
<reference evidence="2" key="1">
    <citation type="journal article" date="2020" name="Nature">
        <title>Giant virus diversity and host interactions through global metagenomics.</title>
        <authorList>
            <person name="Schulz F."/>
            <person name="Roux S."/>
            <person name="Paez-Espino D."/>
            <person name="Jungbluth S."/>
            <person name="Walsh D.A."/>
            <person name="Denef V.J."/>
            <person name="McMahon K.D."/>
            <person name="Konstantinidis K.T."/>
            <person name="Eloe-Fadrosh E.A."/>
            <person name="Kyrpides N.C."/>
            <person name="Woyke T."/>
        </authorList>
    </citation>
    <scope>NUCLEOTIDE SEQUENCE</scope>
    <source>
        <strain evidence="2">GVMAG-M-3300020169-51</strain>
    </source>
</reference>
<protein>
    <recommendedName>
        <fullName evidence="3">CPW-WPC domain-containing protein</fullName>
    </recommendedName>
</protein>
<dbReference type="EMBL" id="MN739291">
    <property type="protein sequence ID" value="QHS97211.1"/>
    <property type="molecule type" value="Genomic_DNA"/>
</dbReference>
<accession>A0A6C0BZF5</accession>